<keyword evidence="8 11" id="KW-1133">Transmembrane helix</keyword>
<evidence type="ECO:0000313" key="13">
    <source>
        <dbReference type="Proteomes" id="UP001375240"/>
    </source>
</evidence>
<evidence type="ECO:0000256" key="10">
    <source>
        <dbReference type="ARBA" id="ARBA00023136"/>
    </source>
</evidence>
<keyword evidence="4 11" id="KW-0679">Respiratory chain</keyword>
<proteinExistence type="inferred from homology"/>
<dbReference type="InterPro" id="IPR009346">
    <property type="entry name" value="GRIM-19"/>
</dbReference>
<protein>
    <recommendedName>
        <fullName evidence="11">NADH dehydrogenase [ubiquinone] 1 alpha subcomplex subunit 13</fullName>
    </recommendedName>
</protein>
<dbReference type="Proteomes" id="UP001375240">
    <property type="component" value="Unassembled WGS sequence"/>
</dbReference>
<reference evidence="12 13" key="1">
    <citation type="submission" date="2019-10" db="EMBL/GenBank/DDBJ databases">
        <authorList>
            <person name="Palmer J.M."/>
        </authorList>
    </citation>
    <scope>NUCLEOTIDE SEQUENCE [LARGE SCALE GENOMIC DNA]</scope>
    <source>
        <strain evidence="12 13">TWF696</strain>
    </source>
</reference>
<name>A0AAV9VEI1_9PEZI</name>
<dbReference type="AlphaFoldDB" id="A0AAV9VEI1"/>
<keyword evidence="13" id="KW-1185">Reference proteome</keyword>
<keyword evidence="6 11" id="KW-0999">Mitochondrion inner membrane</keyword>
<evidence type="ECO:0000256" key="7">
    <source>
        <dbReference type="ARBA" id="ARBA00022982"/>
    </source>
</evidence>
<evidence type="ECO:0000256" key="2">
    <source>
        <dbReference type="ARBA" id="ARBA00007312"/>
    </source>
</evidence>
<dbReference type="Pfam" id="PF06212">
    <property type="entry name" value="GRIM-19"/>
    <property type="match status" value="1"/>
</dbReference>
<sequence>MSQDLPPQGGYGPVQYRRNLPPRGFRPSFYIFATFAVCAYGFYRVIDATHEKRELAREKRWARIHLAPVLQAEEDRDMVRRVWAGERREELLMKDVKGWKFGSVYHSDRFVKPSFVPTPSQITPGLAPHYVPDEEEAK</sequence>
<comment type="similarity">
    <text evidence="2 11">Belongs to the complex I NDUFA13 subunit family.</text>
</comment>
<keyword evidence="3 11" id="KW-0813">Transport</keyword>
<evidence type="ECO:0000256" key="3">
    <source>
        <dbReference type="ARBA" id="ARBA00022448"/>
    </source>
</evidence>
<dbReference type="PANTHER" id="PTHR12966">
    <property type="entry name" value="NADH DEHYDROGENASE UBIQUINONE 1 ALPHA SUBCOMPLEX SUBUNIT 13"/>
    <property type="match status" value="1"/>
</dbReference>
<comment type="subcellular location">
    <subcellularLocation>
        <location evidence="1 11">Mitochondrion inner membrane</location>
        <topology evidence="1 11">Single-pass membrane protein</topology>
        <orientation evidence="1 11">Matrix side</orientation>
    </subcellularLocation>
</comment>
<dbReference type="GO" id="GO:0045271">
    <property type="term" value="C:respiratory chain complex I"/>
    <property type="evidence" value="ECO:0007669"/>
    <property type="project" value="UniProtKB-UniRule"/>
</dbReference>
<evidence type="ECO:0000256" key="11">
    <source>
        <dbReference type="RuleBase" id="RU368034"/>
    </source>
</evidence>
<keyword evidence="7 11" id="KW-0249">Electron transport</keyword>
<evidence type="ECO:0000256" key="6">
    <source>
        <dbReference type="ARBA" id="ARBA00022792"/>
    </source>
</evidence>
<evidence type="ECO:0000256" key="4">
    <source>
        <dbReference type="ARBA" id="ARBA00022660"/>
    </source>
</evidence>
<keyword evidence="9 11" id="KW-0496">Mitochondrion</keyword>
<gene>
    <name evidence="12" type="ORF">TWF696_000714</name>
</gene>
<accession>A0AAV9VEI1</accession>
<keyword evidence="5 11" id="KW-0812">Transmembrane</keyword>
<evidence type="ECO:0000313" key="12">
    <source>
        <dbReference type="EMBL" id="KAK6359561.1"/>
    </source>
</evidence>
<dbReference type="EMBL" id="JAVHNQ010000001">
    <property type="protein sequence ID" value="KAK6359561.1"/>
    <property type="molecule type" value="Genomic_DNA"/>
</dbReference>
<comment type="caution">
    <text evidence="12">The sequence shown here is derived from an EMBL/GenBank/DDBJ whole genome shotgun (WGS) entry which is preliminary data.</text>
</comment>
<evidence type="ECO:0000256" key="8">
    <source>
        <dbReference type="ARBA" id="ARBA00022989"/>
    </source>
</evidence>
<dbReference type="GO" id="GO:0005743">
    <property type="term" value="C:mitochondrial inner membrane"/>
    <property type="evidence" value="ECO:0007669"/>
    <property type="project" value="UniProtKB-SubCell"/>
</dbReference>
<comment type="function">
    <text evidence="11">Complex I functions in the transfer of electrons from NADH to the respiratory chain. Accessory subunit of the mitochondrial membrane respiratory chain NADH dehydrogenase (Complex I), that is believed not to be involved in catalysis.</text>
</comment>
<evidence type="ECO:0000256" key="9">
    <source>
        <dbReference type="ARBA" id="ARBA00023128"/>
    </source>
</evidence>
<dbReference type="PANTHER" id="PTHR12966:SF0">
    <property type="entry name" value="NADH DEHYDROGENASE [UBIQUINONE] 1 ALPHA SUBCOMPLEX SUBUNIT 13"/>
    <property type="match status" value="1"/>
</dbReference>
<feature type="transmembrane region" description="Helical" evidence="11">
    <location>
        <begin position="28"/>
        <end position="46"/>
    </location>
</feature>
<evidence type="ECO:0000256" key="5">
    <source>
        <dbReference type="ARBA" id="ARBA00022692"/>
    </source>
</evidence>
<evidence type="ECO:0000256" key="1">
    <source>
        <dbReference type="ARBA" id="ARBA00004298"/>
    </source>
</evidence>
<keyword evidence="10 11" id="KW-0472">Membrane</keyword>
<organism evidence="12 13">
    <name type="scientific">Orbilia brochopaga</name>
    <dbReference type="NCBI Taxonomy" id="3140254"/>
    <lineage>
        <taxon>Eukaryota</taxon>
        <taxon>Fungi</taxon>
        <taxon>Dikarya</taxon>
        <taxon>Ascomycota</taxon>
        <taxon>Pezizomycotina</taxon>
        <taxon>Orbiliomycetes</taxon>
        <taxon>Orbiliales</taxon>
        <taxon>Orbiliaceae</taxon>
        <taxon>Orbilia</taxon>
    </lineage>
</organism>